<sequence length="340" mass="35626">MNFSTSRRLPRPLLAAAALVVSSALVLSACTSEEDSAPTVENAVGLPFDASRLIVESLGGGSNGQAQVLAFRDATPEGEEAAEHTFNVEVAEGFNQFAVTQDKLDVNAPAGGDVQTMRLPLTGSTSVASEADTNNQERAATRDVSLVLGQPSNSNLELTDDIRSTEGFRLGWRAGDDGGMSTVRLAAPQDATDNGRAVTEQALLKLVSLPVQFPTEAVSEGATWTVDSRVTGESTLLQTTTYTLNSINGDIVTLDVSVHQRPAISSLSIDGLPGAMEMTGQTLNVLNSNTTSEGTLTVDLTKPLPIDGRVSFTTRVVYGGQDPAIRIVQDSTTSLAFAQG</sequence>
<feature type="chain" id="PRO_5038399718" description="Secreted protein" evidence="2">
    <location>
        <begin position="29"/>
        <end position="340"/>
    </location>
</feature>
<dbReference type="InterPro" id="IPR046230">
    <property type="entry name" value="DUF6263"/>
</dbReference>
<name>A0A0G3H8Y8_9CORY</name>
<dbReference type="PROSITE" id="PS51257">
    <property type="entry name" value="PROKAR_LIPOPROTEIN"/>
    <property type="match status" value="1"/>
</dbReference>
<dbReference type="RefSeq" id="WP_236686068.1">
    <property type="nucleotide sequence ID" value="NZ_CP011545.1"/>
</dbReference>
<feature type="region of interest" description="Disordered" evidence="1">
    <location>
        <begin position="116"/>
        <end position="138"/>
    </location>
</feature>
<evidence type="ECO:0000313" key="4">
    <source>
        <dbReference type="Proteomes" id="UP000035540"/>
    </source>
</evidence>
<evidence type="ECO:0008006" key="5">
    <source>
        <dbReference type="Google" id="ProtNLM"/>
    </source>
</evidence>
<dbReference type="PATRIC" id="fig|136857.5.peg.1760"/>
<reference evidence="4" key="2">
    <citation type="submission" date="2015-05" db="EMBL/GenBank/DDBJ databases">
        <title>Complete genome sequence of Corynebacterium testudinoris DSM 44614, recovered from necrotic lesions in the mouth of a tortoise.</title>
        <authorList>
            <person name="Ruckert C."/>
            <person name="Albersmeier A."/>
            <person name="Winkler A."/>
            <person name="Tauch A."/>
        </authorList>
    </citation>
    <scope>NUCLEOTIDE SEQUENCE [LARGE SCALE GENOMIC DNA]</scope>
    <source>
        <strain evidence="4">DSM 44614</strain>
    </source>
</reference>
<reference evidence="3 4" key="1">
    <citation type="journal article" date="2015" name="Genome Announc.">
        <title>Complete Genome Sequence of the Type Strain Corynebacterium testudinoris DSM 44614, Recovered from Necrotic Lesions in the Mouth of a Tortoise.</title>
        <authorList>
            <person name="Ruckert C."/>
            <person name="Kriete M."/>
            <person name="Jaenicke S."/>
            <person name="Winkler A."/>
            <person name="Tauch A."/>
        </authorList>
    </citation>
    <scope>NUCLEOTIDE SEQUENCE [LARGE SCALE GENOMIC DNA]</scope>
    <source>
        <strain evidence="3 4">DSM 44614</strain>
    </source>
</reference>
<dbReference type="EMBL" id="CP011545">
    <property type="protein sequence ID" value="AKK09200.1"/>
    <property type="molecule type" value="Genomic_DNA"/>
</dbReference>
<protein>
    <recommendedName>
        <fullName evidence="5">Secreted protein</fullName>
    </recommendedName>
</protein>
<proteinExistence type="predicted"/>
<dbReference type="STRING" id="136857.CTEST_08850"/>
<feature type="signal peptide" evidence="2">
    <location>
        <begin position="1"/>
        <end position="28"/>
    </location>
</feature>
<keyword evidence="2" id="KW-0732">Signal</keyword>
<dbReference type="Pfam" id="PF19777">
    <property type="entry name" value="DUF6263"/>
    <property type="match status" value="1"/>
</dbReference>
<evidence type="ECO:0000256" key="2">
    <source>
        <dbReference type="SAM" id="SignalP"/>
    </source>
</evidence>
<feature type="compositionally biased region" description="Polar residues" evidence="1">
    <location>
        <begin position="122"/>
        <end position="138"/>
    </location>
</feature>
<accession>A0A0G3H8Y8</accession>
<dbReference type="AlphaFoldDB" id="A0A0G3H8Y8"/>
<dbReference type="Proteomes" id="UP000035540">
    <property type="component" value="Chromosome"/>
</dbReference>
<dbReference type="KEGG" id="cted:CTEST_08850"/>
<organism evidence="3 4">
    <name type="scientific">Corynebacterium testudinoris</name>
    <dbReference type="NCBI Taxonomy" id="136857"/>
    <lineage>
        <taxon>Bacteria</taxon>
        <taxon>Bacillati</taxon>
        <taxon>Actinomycetota</taxon>
        <taxon>Actinomycetes</taxon>
        <taxon>Mycobacteriales</taxon>
        <taxon>Corynebacteriaceae</taxon>
        <taxon>Corynebacterium</taxon>
    </lineage>
</organism>
<evidence type="ECO:0000313" key="3">
    <source>
        <dbReference type="EMBL" id="AKK09200.1"/>
    </source>
</evidence>
<keyword evidence="4" id="KW-1185">Reference proteome</keyword>
<evidence type="ECO:0000256" key="1">
    <source>
        <dbReference type="SAM" id="MobiDB-lite"/>
    </source>
</evidence>
<gene>
    <name evidence="3" type="ORF">CTEST_08850</name>
</gene>